<dbReference type="EMBL" id="FNYR01000001">
    <property type="protein sequence ID" value="SEI49079.1"/>
    <property type="molecule type" value="Genomic_DNA"/>
</dbReference>
<keyword evidence="1" id="KW-0812">Transmembrane</keyword>
<accession>A0A2H4Q2G3</accession>
<dbReference type="STRING" id="1073996.SAMN05444271_101188"/>
<dbReference type="Pfam" id="PF25933">
    <property type="entry name" value="DUF7978"/>
    <property type="match status" value="1"/>
</dbReference>
<accession>A0A1H6QZL5</accession>
<evidence type="ECO:0000259" key="2">
    <source>
        <dbReference type="Pfam" id="PF25933"/>
    </source>
</evidence>
<gene>
    <name evidence="3" type="ORF">SAMN05444271_101188</name>
</gene>
<dbReference type="RefSeq" id="WP_089670689.1">
    <property type="nucleotide sequence ID" value="NZ_CP024845.1"/>
</dbReference>
<feature type="transmembrane region" description="Helical" evidence="1">
    <location>
        <begin position="12"/>
        <end position="33"/>
    </location>
</feature>
<evidence type="ECO:0000256" key="1">
    <source>
        <dbReference type="SAM" id="Phobius"/>
    </source>
</evidence>
<dbReference type="AlphaFoldDB" id="A0A1H6QZL5"/>
<reference evidence="3 4" key="1">
    <citation type="submission" date="2016-10" db="EMBL/GenBank/DDBJ databases">
        <authorList>
            <person name="de Groot N.N."/>
        </authorList>
    </citation>
    <scope>NUCLEOTIDE SEQUENCE [LARGE SCALE GENOMIC DNA]</scope>
    <source>
        <strain evidence="3 4">DSM 22187</strain>
    </source>
</reference>
<proteinExistence type="predicted"/>
<name>A0A1H6QZL5_9EURY</name>
<protein>
    <recommendedName>
        <fullName evidence="2">DUF7978 domain-containing protein</fullName>
    </recommendedName>
</protein>
<keyword evidence="1" id="KW-1133">Transmembrane helix</keyword>
<keyword evidence="4" id="KW-1185">Reference proteome</keyword>
<feature type="transmembrane region" description="Helical" evidence="1">
    <location>
        <begin position="159"/>
        <end position="185"/>
    </location>
</feature>
<evidence type="ECO:0000313" key="4">
    <source>
        <dbReference type="Proteomes" id="UP000198888"/>
    </source>
</evidence>
<dbReference type="KEGG" id="hae:halTADL_1777"/>
<evidence type="ECO:0000313" key="3">
    <source>
        <dbReference type="EMBL" id="SEI49079.1"/>
    </source>
</evidence>
<feature type="domain" description="DUF7978" evidence="2">
    <location>
        <begin position="3"/>
        <end position="184"/>
    </location>
</feature>
<sequence>MTETQPSGSDLLSGAVAGIVTWIVGYVATYLLVAPNVRESGLARIIDVLDGEPATHELVGWVFYNAHMVDTVFREIPLIGSRTMTYIGGESGFTTLLYLVPVALLFAAGLALARYRAVESPTAGAIIGSMVVPGYLLGTVAGVFLFEVTIGSATGGPDLVTAVVLGGLIYPLVCAGGGGAVGGLLERRTRSQ</sequence>
<feature type="transmembrane region" description="Helical" evidence="1">
    <location>
        <begin position="93"/>
        <end position="113"/>
    </location>
</feature>
<dbReference type="Proteomes" id="UP000198888">
    <property type="component" value="Unassembled WGS sequence"/>
</dbReference>
<organism evidence="3 4">
    <name type="scientific">Halohasta litchfieldiae</name>
    <dbReference type="NCBI Taxonomy" id="1073996"/>
    <lineage>
        <taxon>Archaea</taxon>
        <taxon>Methanobacteriati</taxon>
        <taxon>Methanobacteriota</taxon>
        <taxon>Stenosarchaea group</taxon>
        <taxon>Halobacteria</taxon>
        <taxon>Halobacteriales</taxon>
        <taxon>Haloferacaceae</taxon>
        <taxon>Halohasta</taxon>
    </lineage>
</organism>
<keyword evidence="1" id="KW-0472">Membrane</keyword>
<dbReference type="InterPro" id="IPR058284">
    <property type="entry name" value="DUF7978"/>
</dbReference>
<feature type="transmembrane region" description="Helical" evidence="1">
    <location>
        <begin position="125"/>
        <end position="147"/>
    </location>
</feature>
<dbReference type="GeneID" id="35002563"/>
<dbReference type="OrthoDB" id="270777at2157"/>